<feature type="region of interest" description="Disordered" evidence="2">
    <location>
        <begin position="112"/>
        <end position="146"/>
    </location>
</feature>
<protein>
    <submittedName>
        <fullName evidence="5">Mitochondrial transcription rescue factor 1 isoform X1</fullName>
    </submittedName>
</protein>
<dbReference type="AlphaFoldDB" id="A0A6P8QUJ0"/>
<feature type="compositionally biased region" description="Acidic residues" evidence="2">
    <location>
        <begin position="120"/>
        <end position="140"/>
    </location>
</feature>
<dbReference type="RefSeq" id="XP_033791268.1">
    <property type="nucleotide sequence ID" value="XM_033935377.1"/>
</dbReference>
<dbReference type="PROSITE" id="PS50889">
    <property type="entry name" value="S4"/>
    <property type="match status" value="1"/>
</dbReference>
<accession>A0A6P8QUJ0</accession>
<evidence type="ECO:0000256" key="2">
    <source>
        <dbReference type="SAM" id="MobiDB-lite"/>
    </source>
</evidence>
<evidence type="ECO:0000313" key="4">
    <source>
        <dbReference type="Proteomes" id="UP000515159"/>
    </source>
</evidence>
<dbReference type="Pfam" id="PF25818">
    <property type="entry name" value="MTRES1_C"/>
    <property type="match status" value="1"/>
</dbReference>
<reference evidence="5" key="1">
    <citation type="submission" date="2025-08" db="UniProtKB">
        <authorList>
            <consortium name="RefSeq"/>
        </authorList>
    </citation>
    <scope>IDENTIFICATION</scope>
</reference>
<sequence>MLAHLGSRGRARRRLRETGLPGYAMTGIRLPFGAFRRFNICWALWEPRPSHQLSASWSRCIFSSPRCCPPKVTCCTVRFSSALPAHAGGLLRQHLQETAICLSRLKSNKASKRSSRETLQDEDEEDVEEDSSDIEDETEEASSVPKDYKDLSKAVQSFRYDVIMKAGLDISRHKVEEAFYGNLLRLNGEKLWKKSRTVKVGDTLDLIVGQDKETEVATVMRVLLKKALEEKTQTDKYKVMLRRWKNLKVPLLEVSK</sequence>
<dbReference type="InParanoid" id="A0A6P8QUJ0"/>
<dbReference type="GO" id="GO:1903108">
    <property type="term" value="P:regulation of mitochondrial transcription"/>
    <property type="evidence" value="ECO:0007669"/>
    <property type="project" value="TreeGrafter"/>
</dbReference>
<keyword evidence="1" id="KW-0694">RNA-binding</keyword>
<dbReference type="GeneID" id="117356314"/>
<dbReference type="KEGG" id="gsh:117356314"/>
<organism evidence="4 5">
    <name type="scientific">Geotrypetes seraphini</name>
    <name type="common">Gaboon caecilian</name>
    <name type="synonym">Caecilia seraphini</name>
    <dbReference type="NCBI Taxonomy" id="260995"/>
    <lineage>
        <taxon>Eukaryota</taxon>
        <taxon>Metazoa</taxon>
        <taxon>Chordata</taxon>
        <taxon>Craniata</taxon>
        <taxon>Vertebrata</taxon>
        <taxon>Euteleostomi</taxon>
        <taxon>Amphibia</taxon>
        <taxon>Gymnophiona</taxon>
        <taxon>Geotrypetes</taxon>
    </lineage>
</organism>
<dbReference type="GO" id="GO:0005739">
    <property type="term" value="C:mitochondrion"/>
    <property type="evidence" value="ECO:0007669"/>
    <property type="project" value="TreeGrafter"/>
</dbReference>
<feature type="domain" description="Mitochondrial transcription rescue factor 1 C-terminal" evidence="3">
    <location>
        <begin position="149"/>
        <end position="250"/>
    </location>
</feature>
<gene>
    <name evidence="5" type="primary">MTRES1</name>
</gene>
<dbReference type="CTD" id="51250"/>
<evidence type="ECO:0000259" key="3">
    <source>
        <dbReference type="Pfam" id="PF25818"/>
    </source>
</evidence>
<dbReference type="Proteomes" id="UP000515159">
    <property type="component" value="Chromosome 3"/>
</dbReference>
<dbReference type="InterPro" id="IPR057896">
    <property type="entry name" value="MTRES1_C"/>
</dbReference>
<name>A0A6P8QUJ0_GEOSA</name>
<dbReference type="PANTHER" id="PTHR13633">
    <property type="entry name" value="MITOCHONDRIAL TRANSCRIPTION RESCUE FACTOR 1"/>
    <property type="match status" value="1"/>
</dbReference>
<proteinExistence type="predicted"/>
<evidence type="ECO:0000256" key="1">
    <source>
        <dbReference type="PROSITE-ProRule" id="PRU00182"/>
    </source>
</evidence>
<dbReference type="SUPFAM" id="SSF55174">
    <property type="entry name" value="Alpha-L RNA-binding motif"/>
    <property type="match status" value="1"/>
</dbReference>
<keyword evidence="4" id="KW-1185">Reference proteome</keyword>
<dbReference type="GO" id="GO:0003723">
    <property type="term" value="F:RNA binding"/>
    <property type="evidence" value="ECO:0007669"/>
    <property type="project" value="UniProtKB-KW"/>
</dbReference>
<dbReference type="OrthoDB" id="4150at2759"/>
<evidence type="ECO:0000313" key="5">
    <source>
        <dbReference type="RefSeq" id="XP_033791268.1"/>
    </source>
</evidence>
<dbReference type="PANTHER" id="PTHR13633:SF3">
    <property type="entry name" value="MITOCHONDRIAL TRANSCRIPTION RESCUE FACTOR 1"/>
    <property type="match status" value="1"/>
</dbReference>